<accession>A0ABP0F899</accession>
<evidence type="ECO:0000313" key="2">
    <source>
        <dbReference type="EMBL" id="CAK8674422.1"/>
    </source>
</evidence>
<dbReference type="CDD" id="cd02440">
    <property type="entry name" value="AdoMet_MTases"/>
    <property type="match status" value="1"/>
</dbReference>
<dbReference type="SUPFAM" id="SSF53335">
    <property type="entry name" value="S-adenosyl-L-methionine-dependent methyltransferases"/>
    <property type="match status" value="1"/>
</dbReference>
<organism evidence="2 3">
    <name type="scientific">Clavelina lepadiformis</name>
    <name type="common">Light-bulb sea squirt</name>
    <name type="synonym">Ascidia lepadiformis</name>
    <dbReference type="NCBI Taxonomy" id="159417"/>
    <lineage>
        <taxon>Eukaryota</taxon>
        <taxon>Metazoa</taxon>
        <taxon>Chordata</taxon>
        <taxon>Tunicata</taxon>
        <taxon>Ascidiacea</taxon>
        <taxon>Aplousobranchia</taxon>
        <taxon>Clavelinidae</taxon>
        <taxon>Clavelina</taxon>
    </lineage>
</organism>
<sequence length="234" mass="26061">MLSPGEEKRISNMVGKLSPCVESNRKIYNQYAEGYDAMNVAVGNQLPSFVAKLCLKHLPANVKNNMEQCTVLDFPSCTGYTAKSLRDKGFTGIIDGVDGSVEMIKVAEKKNLYRKITTHLITPDNPIPFGDNCYDVVINGANHTFTPGNVEPESVCEFLRVLRPGGIMLLNAAHLAFTDVESNSKQDLQDVIERLQDEGKCELIEEVDVDIFQSRSKFNEFQRTTVYCISKAVK</sequence>
<comment type="caution">
    <text evidence="2">The sequence shown here is derived from an EMBL/GenBank/DDBJ whole genome shotgun (WGS) entry which is preliminary data.</text>
</comment>
<gene>
    <name evidence="2" type="ORF">CVLEPA_LOCUS4122</name>
</gene>
<protein>
    <recommendedName>
        <fullName evidence="1">Methyltransferase type 11 domain-containing protein</fullName>
    </recommendedName>
</protein>
<evidence type="ECO:0000313" key="3">
    <source>
        <dbReference type="Proteomes" id="UP001642483"/>
    </source>
</evidence>
<dbReference type="Proteomes" id="UP001642483">
    <property type="component" value="Unassembled WGS sequence"/>
</dbReference>
<keyword evidence="3" id="KW-1185">Reference proteome</keyword>
<evidence type="ECO:0000259" key="1">
    <source>
        <dbReference type="Pfam" id="PF08241"/>
    </source>
</evidence>
<dbReference type="Gene3D" id="3.40.50.150">
    <property type="entry name" value="Vaccinia Virus protein VP39"/>
    <property type="match status" value="1"/>
</dbReference>
<dbReference type="InterPro" id="IPR013216">
    <property type="entry name" value="Methyltransf_11"/>
</dbReference>
<name>A0ABP0F899_CLALP</name>
<dbReference type="EMBL" id="CAWYQH010000013">
    <property type="protein sequence ID" value="CAK8674422.1"/>
    <property type="molecule type" value="Genomic_DNA"/>
</dbReference>
<dbReference type="InterPro" id="IPR029063">
    <property type="entry name" value="SAM-dependent_MTases_sf"/>
</dbReference>
<feature type="domain" description="Methyltransferase type 11" evidence="1">
    <location>
        <begin position="72"/>
        <end position="169"/>
    </location>
</feature>
<reference evidence="2 3" key="1">
    <citation type="submission" date="2024-02" db="EMBL/GenBank/DDBJ databases">
        <authorList>
            <person name="Daric V."/>
            <person name="Darras S."/>
        </authorList>
    </citation>
    <scope>NUCLEOTIDE SEQUENCE [LARGE SCALE GENOMIC DNA]</scope>
</reference>
<proteinExistence type="predicted"/>
<dbReference type="Pfam" id="PF08241">
    <property type="entry name" value="Methyltransf_11"/>
    <property type="match status" value="1"/>
</dbReference>